<sequence length="107" mass="12614">MKLHRQNYYAWLAQPVTDAEYDAAYVANAIFDAHREDPEFGYRLLHDEVTATGIEVSDRTVWKICSDNQWWCVFGTKRRSRWRGPPRRRTRIWRAASSPPPRPTSCC</sequence>
<reference evidence="2 3" key="1">
    <citation type="submission" date="2020-08" db="EMBL/GenBank/DDBJ databases">
        <title>Sequencing the genomes of 1000 actinobacteria strains.</title>
        <authorList>
            <person name="Klenk H.-P."/>
        </authorList>
    </citation>
    <scope>NUCLEOTIDE SEQUENCE [LARGE SCALE GENOMIC DNA]</scope>
    <source>
        <strain evidence="2 3">DSM 45267</strain>
    </source>
</reference>
<evidence type="ECO:0000313" key="2">
    <source>
        <dbReference type="EMBL" id="MBB3665214.1"/>
    </source>
</evidence>
<gene>
    <name evidence="2" type="ORF">FB384_004167</name>
</gene>
<dbReference type="EMBL" id="JACIBS010000003">
    <property type="protein sequence ID" value="MBB3665214.1"/>
    <property type="molecule type" value="Genomic_DNA"/>
</dbReference>
<dbReference type="Proteomes" id="UP000564573">
    <property type="component" value="Unassembled WGS sequence"/>
</dbReference>
<feature type="compositionally biased region" description="Pro residues" evidence="1">
    <location>
        <begin position="98"/>
        <end position="107"/>
    </location>
</feature>
<evidence type="ECO:0008006" key="4">
    <source>
        <dbReference type="Google" id="ProtNLM"/>
    </source>
</evidence>
<protein>
    <recommendedName>
        <fullName evidence="4">HTH-like domain-containing protein</fullName>
    </recommendedName>
</protein>
<name>A0A839XUZ9_9PSEU</name>
<organism evidence="2 3">
    <name type="scientific">Prauserella sediminis</name>
    <dbReference type="NCBI Taxonomy" id="577680"/>
    <lineage>
        <taxon>Bacteria</taxon>
        <taxon>Bacillati</taxon>
        <taxon>Actinomycetota</taxon>
        <taxon>Actinomycetes</taxon>
        <taxon>Pseudonocardiales</taxon>
        <taxon>Pseudonocardiaceae</taxon>
        <taxon>Prauserella</taxon>
        <taxon>Prauserella salsuginis group</taxon>
    </lineage>
</organism>
<feature type="region of interest" description="Disordered" evidence="1">
    <location>
        <begin position="81"/>
        <end position="107"/>
    </location>
</feature>
<evidence type="ECO:0000313" key="3">
    <source>
        <dbReference type="Proteomes" id="UP000564573"/>
    </source>
</evidence>
<keyword evidence="3" id="KW-1185">Reference proteome</keyword>
<comment type="caution">
    <text evidence="2">The sequence shown here is derived from an EMBL/GenBank/DDBJ whole genome shotgun (WGS) entry which is preliminary data.</text>
</comment>
<feature type="compositionally biased region" description="Basic residues" evidence="1">
    <location>
        <begin position="81"/>
        <end position="92"/>
    </location>
</feature>
<proteinExistence type="predicted"/>
<dbReference type="AlphaFoldDB" id="A0A839XUZ9"/>
<dbReference type="RefSeq" id="WP_183786445.1">
    <property type="nucleotide sequence ID" value="NZ_JACIBS010000003.1"/>
</dbReference>
<evidence type="ECO:0000256" key="1">
    <source>
        <dbReference type="SAM" id="MobiDB-lite"/>
    </source>
</evidence>
<accession>A0A839XUZ9</accession>